<gene>
    <name evidence="1" type="ORF">N792_03885</name>
</gene>
<keyword evidence="2" id="KW-1185">Reference proteome</keyword>
<dbReference type="EMBL" id="AVPS01000003">
    <property type="protein sequence ID" value="KGM52266.1"/>
    <property type="molecule type" value="Genomic_DNA"/>
</dbReference>
<accession>A0A0A0EMQ7</accession>
<sequence>MIGLRIDIAHTKSVLPSLALGKFPQYLARGVFKKIEHSHHQARHEQARLFSRILPDLVRGFWHEDRHLLSDVRIIFPPPTIAFGDNFPMISWCIVRHVGPRSIDLAIKAEGKFSSTFAHSWSRFLHD</sequence>
<evidence type="ECO:0000313" key="1">
    <source>
        <dbReference type="EMBL" id="KGM52266.1"/>
    </source>
</evidence>
<organism evidence="1 2">
    <name type="scientific">Lysobacter concretionis Ko07 = DSM 16239</name>
    <dbReference type="NCBI Taxonomy" id="1122185"/>
    <lineage>
        <taxon>Bacteria</taxon>
        <taxon>Pseudomonadati</taxon>
        <taxon>Pseudomonadota</taxon>
        <taxon>Gammaproteobacteria</taxon>
        <taxon>Lysobacterales</taxon>
        <taxon>Lysobacteraceae</taxon>
        <taxon>Novilysobacter</taxon>
    </lineage>
</organism>
<dbReference type="AlphaFoldDB" id="A0A0A0EMQ7"/>
<protein>
    <submittedName>
        <fullName evidence="1">Uncharacterized protein</fullName>
    </submittedName>
</protein>
<reference evidence="1 2" key="1">
    <citation type="submission" date="2013-08" db="EMBL/GenBank/DDBJ databases">
        <title>Genome sequencing of Lysobacter.</title>
        <authorList>
            <person name="Zhang S."/>
            <person name="Wang G."/>
        </authorList>
    </citation>
    <scope>NUCLEOTIDE SEQUENCE [LARGE SCALE GENOMIC DNA]</scope>
    <source>
        <strain evidence="1 2">Ko07</strain>
    </source>
</reference>
<name>A0A0A0EMQ7_9GAMM</name>
<evidence type="ECO:0000313" key="2">
    <source>
        <dbReference type="Proteomes" id="UP000030017"/>
    </source>
</evidence>
<comment type="caution">
    <text evidence="1">The sequence shown here is derived from an EMBL/GenBank/DDBJ whole genome shotgun (WGS) entry which is preliminary data.</text>
</comment>
<proteinExistence type="predicted"/>
<dbReference type="Proteomes" id="UP000030017">
    <property type="component" value="Unassembled WGS sequence"/>
</dbReference>